<dbReference type="Proteomes" id="UP000218784">
    <property type="component" value="Unassembled WGS sequence"/>
</dbReference>
<accession>A0A2A4HRU6</accession>
<evidence type="ECO:0000313" key="3">
    <source>
        <dbReference type="Proteomes" id="UP000218784"/>
    </source>
</evidence>
<dbReference type="AlphaFoldDB" id="A0A2A4HRU6"/>
<evidence type="ECO:0000256" key="1">
    <source>
        <dbReference type="SAM" id="MobiDB-lite"/>
    </source>
</evidence>
<feature type="compositionally biased region" description="Low complexity" evidence="1">
    <location>
        <begin position="611"/>
        <end position="624"/>
    </location>
</feature>
<dbReference type="RefSeq" id="WP_096614032.1">
    <property type="nucleotide sequence ID" value="NZ_NWVD01000014.1"/>
</dbReference>
<organism evidence="2 3">
    <name type="scientific">Sphingomonas ginsenosidimutans</name>
    <dbReference type="NCBI Taxonomy" id="862134"/>
    <lineage>
        <taxon>Bacteria</taxon>
        <taxon>Pseudomonadati</taxon>
        <taxon>Pseudomonadota</taxon>
        <taxon>Alphaproteobacteria</taxon>
        <taxon>Sphingomonadales</taxon>
        <taxon>Sphingomonadaceae</taxon>
        <taxon>Sphingomonas</taxon>
    </lineage>
</organism>
<protein>
    <submittedName>
        <fullName evidence="2">Uncharacterized protein</fullName>
    </submittedName>
</protein>
<dbReference type="EMBL" id="NWVD01000014">
    <property type="protein sequence ID" value="PCG07622.1"/>
    <property type="molecule type" value="Genomic_DNA"/>
</dbReference>
<evidence type="ECO:0000313" key="2">
    <source>
        <dbReference type="EMBL" id="PCG07622.1"/>
    </source>
</evidence>
<sequence>MTMQVSQALEILGAKRVIWIDDRFNTTPAQLAVLLTNSLEIAQACEIAELEDALAGYEFDAAGAVQTITQILTDLGGERMEEIRATFFAKEKAEKDFPTNELSADAIAKACQLMGVTENDKWTFEKADQDLPGLCAAGDAETSYVVDLNESGGSPTRGLDMLKVLWAENSQGTAFILTHETDVSGEAKTEEELRAQLQDLGGLGLPVCVIAKERLSDKAEDDEGMAEALKVGVKRAGLRRSMHQVLHRARETLQSAIDSAALSLLTIPPEQLEAHVFERGYKEGVSELHVVERAIAAHIGKEARAFFGGDEQVQINVQRLRALRAIPLQKRASEPEPHLAAFREAEVWESDVFLNKALTPIACGDVFEVDSDEASTKGSKQKFVLLGQPCDISLRPEEKRRAQDTAFLIPLKTKAMPVKGEPSAKEPLLPFTLGGEQWACDFRNASIARLSILDLASFRSDGRVRIDDGHIAPAGLLVAQQKFYEDRTKLATDALGDASVRPAVGQVSVGLQLTFATADAFKYIHSPVFEDASKQKINGESINRPKRATWRLRRCGRVRMPYAAALLDLYTSVMSRQAFDLDFMSPGLDSAGEAEKSTSSPKPEIQGSVSAAPAEPGAQAAKAATDPSKK</sequence>
<feature type="region of interest" description="Disordered" evidence="1">
    <location>
        <begin position="590"/>
        <end position="630"/>
    </location>
</feature>
<reference evidence="2 3" key="1">
    <citation type="submission" date="2017-09" db="EMBL/GenBank/DDBJ databases">
        <title>Sphingomonas ginsenosidimutans KACC 14949, whole genome shotgun sequence.</title>
        <authorList>
            <person name="Feng G."/>
            <person name="Zhu H."/>
        </authorList>
    </citation>
    <scope>NUCLEOTIDE SEQUENCE [LARGE SCALE GENOMIC DNA]</scope>
    <source>
        <strain evidence="2 3">KACC 14949</strain>
    </source>
</reference>
<keyword evidence="3" id="KW-1185">Reference proteome</keyword>
<gene>
    <name evidence="2" type="ORF">COA17_17180</name>
</gene>
<name>A0A2A4HRU6_9SPHN</name>
<comment type="caution">
    <text evidence="2">The sequence shown here is derived from an EMBL/GenBank/DDBJ whole genome shotgun (WGS) entry which is preliminary data.</text>
</comment>
<proteinExistence type="predicted"/>